<name>A0A2P2QFS0_RHIMU</name>
<sequence length="28" mass="3192">MDFCNSMHSLSFCSRLLLIHTIFSSATE</sequence>
<evidence type="ECO:0000313" key="1">
    <source>
        <dbReference type="EMBL" id="MBX65862.1"/>
    </source>
</evidence>
<reference evidence="1" key="1">
    <citation type="submission" date="2018-02" db="EMBL/GenBank/DDBJ databases">
        <title>Rhizophora mucronata_Transcriptome.</title>
        <authorList>
            <person name="Meera S.P."/>
            <person name="Sreeshan A."/>
            <person name="Augustine A."/>
        </authorList>
    </citation>
    <scope>NUCLEOTIDE SEQUENCE</scope>
    <source>
        <tissue evidence="1">Leaf</tissue>
    </source>
</reference>
<organism evidence="1">
    <name type="scientific">Rhizophora mucronata</name>
    <name type="common">Asiatic mangrove</name>
    <dbReference type="NCBI Taxonomy" id="61149"/>
    <lineage>
        <taxon>Eukaryota</taxon>
        <taxon>Viridiplantae</taxon>
        <taxon>Streptophyta</taxon>
        <taxon>Embryophyta</taxon>
        <taxon>Tracheophyta</taxon>
        <taxon>Spermatophyta</taxon>
        <taxon>Magnoliopsida</taxon>
        <taxon>eudicotyledons</taxon>
        <taxon>Gunneridae</taxon>
        <taxon>Pentapetalae</taxon>
        <taxon>rosids</taxon>
        <taxon>fabids</taxon>
        <taxon>Malpighiales</taxon>
        <taxon>Rhizophoraceae</taxon>
        <taxon>Rhizophora</taxon>
    </lineage>
</organism>
<proteinExistence type="predicted"/>
<dbReference type="AlphaFoldDB" id="A0A2P2QFS0"/>
<dbReference type="EMBL" id="GGEC01085378">
    <property type="protein sequence ID" value="MBX65862.1"/>
    <property type="molecule type" value="Transcribed_RNA"/>
</dbReference>
<accession>A0A2P2QFS0</accession>
<protein>
    <submittedName>
        <fullName evidence="1">Uncharacterized protein</fullName>
    </submittedName>
</protein>